<feature type="domain" description="Lcl C-terminal" evidence="1">
    <location>
        <begin position="160"/>
        <end position="288"/>
    </location>
</feature>
<evidence type="ECO:0000313" key="4">
    <source>
        <dbReference type="Proteomes" id="UP000672039"/>
    </source>
</evidence>
<keyword evidence="4" id="KW-1185">Reference proteome</keyword>
<dbReference type="Pfam" id="PF07603">
    <property type="entry name" value="Lcl_C"/>
    <property type="match status" value="1"/>
</dbReference>
<dbReference type="Pfam" id="PF13271">
    <property type="entry name" value="DUF4062"/>
    <property type="match status" value="1"/>
</dbReference>
<evidence type="ECO:0000259" key="1">
    <source>
        <dbReference type="Pfam" id="PF07603"/>
    </source>
</evidence>
<feature type="domain" description="DUF4062" evidence="2">
    <location>
        <begin position="7"/>
        <end position="89"/>
    </location>
</feature>
<sequence>MANQIKKIFIASRFEEFKEIRERLRNELSYYGMDFIDLNDNKAVAHPPLERSLQNVRESDTVILLVGDTYGNPLPGKSKSYTHLEYEEAKKYKKNIYVFCIGKSDTNNVIRSTTIQKMKEWRKELDKNHTLSFHYKSTNIEDIAHEIIKSVYIEENKVWLDDDTGFMWQVQIPDIRYAFVDQLKYRNQLNQNSYGGFNDWRIPSIDELKTINTEESYKNSYGYDEETFIKKPLVYSMIMKYGRFWSSTSNPKNNNLAYGINFNRKRNNSKSEHGNKEKYKTRYIRCVRLWTYDTVNTELNDILNSPDIKIQNLEAFLQKYTDSQYNEYKKPASKKLEELRKKKKEEFNSLTPIEQKILTINEGNSNMTESISLMNAIENGEFDSEKLDALLKLKELMIKENKWKEASGAKNLKKNKDYQRTLKIIELMDGCK</sequence>
<dbReference type="RefSeq" id="WP_210222647.1">
    <property type="nucleotide sequence ID" value="NZ_CP072801.1"/>
</dbReference>
<proteinExistence type="predicted"/>
<reference evidence="3 4" key="1">
    <citation type="submission" date="2021-04" db="EMBL/GenBank/DDBJ databases">
        <title>Genomics, taxonomy and metabolism of representatives of sulfur bacteria of the genus Thiothrix: Thiothrix fructosivorans QT, Thiothrix unzii A1T and three new species, Thiothrix subterranea sp. nov., Thiothrix litoralis sp. nov. and 'Candidatus Thiothrix anitrata' sp. nov.</title>
        <authorList>
            <person name="Ravin N.V."/>
            <person name="Smolyakov D."/>
            <person name="Rudenko T.S."/>
            <person name="Mardanov A.V."/>
            <person name="Beletsky A.V."/>
            <person name="Markov N.D."/>
            <person name="Fomenkov A.I."/>
            <person name="Roberts R.J."/>
            <person name="Karnachuk O.V."/>
            <person name="Novikov A."/>
            <person name="Grabovich M.Y."/>
        </authorList>
    </citation>
    <scope>NUCLEOTIDE SEQUENCE [LARGE SCALE GENOMIC DNA]</scope>
    <source>
        <strain evidence="3 4">AS</strain>
    </source>
</reference>
<gene>
    <name evidence="3" type="ORF">J9253_20445</name>
</gene>
<dbReference type="Proteomes" id="UP000672039">
    <property type="component" value="Chromosome"/>
</dbReference>
<organism evidence="3 4">
    <name type="scientific">Thiothrix litoralis</name>
    <dbReference type="NCBI Taxonomy" id="2891210"/>
    <lineage>
        <taxon>Bacteria</taxon>
        <taxon>Pseudomonadati</taxon>
        <taxon>Pseudomonadota</taxon>
        <taxon>Gammaproteobacteria</taxon>
        <taxon>Thiotrichales</taxon>
        <taxon>Thiotrichaceae</taxon>
        <taxon>Thiothrix</taxon>
    </lineage>
</organism>
<dbReference type="InterPro" id="IPR025139">
    <property type="entry name" value="DUF4062"/>
</dbReference>
<protein>
    <submittedName>
        <fullName evidence="3">DUF1566 domain-containing protein</fullName>
    </submittedName>
</protein>
<evidence type="ECO:0000313" key="3">
    <source>
        <dbReference type="EMBL" id="QTR46308.1"/>
    </source>
</evidence>
<name>A0ABX7WVA1_9GAMM</name>
<evidence type="ECO:0000259" key="2">
    <source>
        <dbReference type="Pfam" id="PF13271"/>
    </source>
</evidence>
<dbReference type="EMBL" id="CP072801">
    <property type="protein sequence ID" value="QTR46308.1"/>
    <property type="molecule type" value="Genomic_DNA"/>
</dbReference>
<accession>A0ABX7WVA1</accession>
<dbReference type="InterPro" id="IPR011460">
    <property type="entry name" value="Lcl_C"/>
</dbReference>